<evidence type="ECO:0000313" key="3">
    <source>
        <dbReference type="Proteomes" id="UP000294576"/>
    </source>
</evidence>
<name>A0A4R3QDM8_RHISU</name>
<comment type="caution">
    <text evidence="2">The sequence shown here is derived from an EMBL/GenBank/DDBJ whole genome shotgun (WGS) entry which is preliminary data.</text>
</comment>
<accession>A0A4R3QDM8</accession>
<protein>
    <submittedName>
        <fullName evidence="2">Uncharacterized protein</fullName>
    </submittedName>
</protein>
<organism evidence="2 3">
    <name type="scientific">Rhizobium sullae</name>
    <name type="common">Rhizobium hedysari</name>
    <dbReference type="NCBI Taxonomy" id="50338"/>
    <lineage>
        <taxon>Bacteria</taxon>
        <taxon>Pseudomonadati</taxon>
        <taxon>Pseudomonadota</taxon>
        <taxon>Alphaproteobacteria</taxon>
        <taxon>Hyphomicrobiales</taxon>
        <taxon>Rhizobiaceae</taxon>
        <taxon>Rhizobium/Agrobacterium group</taxon>
        <taxon>Rhizobium</taxon>
    </lineage>
</organism>
<sequence>MVATSSGGRGSRLIARQSGRTKSSIDRRQSRRQSPLCEFEMRRHRQGNRAKIVKRLFRRNLAIGGENAANRLARSQLERLRFLAGQGQRIIV</sequence>
<dbReference type="AlphaFoldDB" id="A0A4R3QDM8"/>
<proteinExistence type="predicted"/>
<dbReference type="Proteomes" id="UP000294576">
    <property type="component" value="Unassembled WGS sequence"/>
</dbReference>
<evidence type="ECO:0000256" key="1">
    <source>
        <dbReference type="SAM" id="MobiDB-lite"/>
    </source>
</evidence>
<reference evidence="2 3" key="1">
    <citation type="submission" date="2019-03" db="EMBL/GenBank/DDBJ databases">
        <title>Genomic Encyclopedia of Type Strains, Phase IV (KMG-V): Genome sequencing to study the core and pangenomes of soil and plant-associated prokaryotes.</title>
        <authorList>
            <person name="Whitman W."/>
        </authorList>
    </citation>
    <scope>NUCLEOTIDE SEQUENCE [LARGE SCALE GENOMIC DNA]</scope>
    <source>
        <strain evidence="2 3">Hc14</strain>
    </source>
</reference>
<feature type="region of interest" description="Disordered" evidence="1">
    <location>
        <begin position="1"/>
        <end position="34"/>
    </location>
</feature>
<evidence type="ECO:0000313" key="2">
    <source>
        <dbReference type="EMBL" id="TCU18827.1"/>
    </source>
</evidence>
<gene>
    <name evidence="2" type="ORF">EV132_10254</name>
</gene>
<dbReference type="EMBL" id="SMBH01000002">
    <property type="protein sequence ID" value="TCU18827.1"/>
    <property type="molecule type" value="Genomic_DNA"/>
</dbReference>